<evidence type="ECO:0000313" key="1">
    <source>
        <dbReference type="EMBL" id="KAK7854749.1"/>
    </source>
</evidence>
<accession>A0AAW0LW20</accession>
<proteinExistence type="predicted"/>
<organism evidence="1 2">
    <name type="scientific">Quercus suber</name>
    <name type="common">Cork oak</name>
    <dbReference type="NCBI Taxonomy" id="58331"/>
    <lineage>
        <taxon>Eukaryota</taxon>
        <taxon>Viridiplantae</taxon>
        <taxon>Streptophyta</taxon>
        <taxon>Embryophyta</taxon>
        <taxon>Tracheophyta</taxon>
        <taxon>Spermatophyta</taxon>
        <taxon>Magnoliopsida</taxon>
        <taxon>eudicotyledons</taxon>
        <taxon>Gunneridae</taxon>
        <taxon>Pentapetalae</taxon>
        <taxon>rosids</taxon>
        <taxon>fabids</taxon>
        <taxon>Fagales</taxon>
        <taxon>Fagaceae</taxon>
        <taxon>Quercus</taxon>
    </lineage>
</organism>
<reference evidence="1 2" key="1">
    <citation type="journal article" date="2018" name="Sci. Data">
        <title>The draft genome sequence of cork oak.</title>
        <authorList>
            <person name="Ramos A.M."/>
            <person name="Usie A."/>
            <person name="Barbosa P."/>
            <person name="Barros P.M."/>
            <person name="Capote T."/>
            <person name="Chaves I."/>
            <person name="Simoes F."/>
            <person name="Abreu I."/>
            <person name="Carrasquinho I."/>
            <person name="Faro C."/>
            <person name="Guimaraes J.B."/>
            <person name="Mendonca D."/>
            <person name="Nobrega F."/>
            <person name="Rodrigues L."/>
            <person name="Saibo N.J.M."/>
            <person name="Varela M.C."/>
            <person name="Egas C."/>
            <person name="Matos J."/>
            <person name="Miguel C.M."/>
            <person name="Oliveira M.M."/>
            <person name="Ricardo C.P."/>
            <person name="Goncalves S."/>
        </authorList>
    </citation>
    <scope>NUCLEOTIDE SEQUENCE [LARGE SCALE GENOMIC DNA]</scope>
    <source>
        <strain evidence="2">cv. HL8</strain>
    </source>
</reference>
<keyword evidence="2" id="KW-1185">Reference proteome</keyword>
<protein>
    <submittedName>
        <fullName evidence="1">Uncharacterized protein</fullName>
    </submittedName>
</protein>
<gene>
    <name evidence="1" type="ORF">CFP56_031084</name>
</gene>
<sequence>MKEVTIILASQLSQLKDASDNCSKTHVQINEELLKILGLTTKEHHKTTKLITCQRELINVFMSMLDAK</sequence>
<name>A0AAW0LW20_QUESU</name>
<dbReference type="Proteomes" id="UP000237347">
    <property type="component" value="Unassembled WGS sequence"/>
</dbReference>
<dbReference type="AlphaFoldDB" id="A0AAW0LW20"/>
<dbReference type="EMBL" id="PKMF04000052">
    <property type="protein sequence ID" value="KAK7854749.1"/>
    <property type="molecule type" value="Genomic_DNA"/>
</dbReference>
<evidence type="ECO:0000313" key="2">
    <source>
        <dbReference type="Proteomes" id="UP000237347"/>
    </source>
</evidence>
<comment type="caution">
    <text evidence="1">The sequence shown here is derived from an EMBL/GenBank/DDBJ whole genome shotgun (WGS) entry which is preliminary data.</text>
</comment>